<evidence type="ECO:0000256" key="4">
    <source>
        <dbReference type="ARBA" id="ARBA00022547"/>
    </source>
</evidence>
<feature type="transmembrane region" description="Helical" evidence="11">
    <location>
        <begin position="20"/>
        <end position="38"/>
    </location>
</feature>
<dbReference type="InterPro" id="IPR000568">
    <property type="entry name" value="ATP_synth_F0_asu"/>
</dbReference>
<dbReference type="PRINTS" id="PR00123">
    <property type="entry name" value="ATPASEA"/>
</dbReference>
<comment type="subcellular location">
    <subcellularLocation>
        <location evidence="11 12">Cell membrane</location>
        <topology evidence="11 12">Multi-pass membrane protein</topology>
    </subcellularLocation>
    <subcellularLocation>
        <location evidence="1">Membrane</location>
        <topology evidence="1">Multi-pass membrane protein</topology>
    </subcellularLocation>
</comment>
<reference evidence="13 14" key="1">
    <citation type="submission" date="2018-03" db="EMBL/GenBank/DDBJ databases">
        <authorList>
            <person name="Gulvik C.A."/>
        </authorList>
    </citation>
    <scope>NUCLEOTIDE SEQUENCE [LARGE SCALE GENOMIC DNA]</scope>
    <source>
        <strain evidence="13 14">JCM 31581</strain>
    </source>
</reference>
<dbReference type="HAMAP" id="MF_01393">
    <property type="entry name" value="ATP_synth_a_bact"/>
    <property type="match status" value="1"/>
</dbReference>
<feature type="transmembrane region" description="Helical" evidence="11">
    <location>
        <begin position="212"/>
        <end position="235"/>
    </location>
</feature>
<dbReference type="InterPro" id="IPR045082">
    <property type="entry name" value="ATP_syn_F0_a_bact/chloroplast"/>
</dbReference>
<dbReference type="GO" id="GO:0046933">
    <property type="term" value="F:proton-transporting ATP synthase activity, rotational mechanism"/>
    <property type="evidence" value="ECO:0007669"/>
    <property type="project" value="UniProtKB-UniRule"/>
</dbReference>
<dbReference type="RefSeq" id="WP_125942769.1">
    <property type="nucleotide sequence ID" value="NZ_PXZH01000001.1"/>
</dbReference>
<evidence type="ECO:0000256" key="8">
    <source>
        <dbReference type="ARBA" id="ARBA00023065"/>
    </source>
</evidence>
<keyword evidence="11" id="KW-1003">Cell membrane</keyword>
<comment type="similarity">
    <text evidence="2 11 12">Belongs to the ATPase A chain family.</text>
</comment>
<feature type="transmembrane region" description="Helical" evidence="11">
    <location>
        <begin position="118"/>
        <end position="137"/>
    </location>
</feature>
<keyword evidence="8 11" id="KW-0406">Ion transport</keyword>
<keyword evidence="10 11" id="KW-0066">ATP synthesis</keyword>
<sequence>MNEVSKIVTIAGLDFDLTVIGMTILTCAIIFGFTYGCSRNLQLKPKGKQNVLEAVIDFVKGILDSNLPKKEVGNYHLLAYTLFLFVLVSNMIGLMTKIEVHNASGVAVSYWKSPTADPMVTLTLAALMIILTNYFGIRKFGLHGYFVNSFKKPVSFLMPIKFMEEFTNVLTLGLRLYGNIFAGEVLLTLISNFAASKGIITFVFALPLEMVWQGFSIFIGGIQAYIFVTLTSVYLSHKIEAE</sequence>
<evidence type="ECO:0000256" key="7">
    <source>
        <dbReference type="ARBA" id="ARBA00022989"/>
    </source>
</evidence>
<dbReference type="OrthoDB" id="9789241at2"/>
<evidence type="ECO:0000256" key="2">
    <source>
        <dbReference type="ARBA" id="ARBA00006810"/>
    </source>
</evidence>
<dbReference type="Proteomes" id="UP000277864">
    <property type="component" value="Unassembled WGS sequence"/>
</dbReference>
<keyword evidence="9 11" id="KW-0472">Membrane</keyword>
<dbReference type="PROSITE" id="PS00449">
    <property type="entry name" value="ATPASE_A"/>
    <property type="match status" value="1"/>
</dbReference>
<dbReference type="Gene3D" id="1.20.120.220">
    <property type="entry name" value="ATP synthase, F0 complex, subunit A"/>
    <property type="match status" value="1"/>
</dbReference>
<dbReference type="Pfam" id="PF00119">
    <property type="entry name" value="ATP-synt_A"/>
    <property type="match status" value="1"/>
</dbReference>
<dbReference type="EMBL" id="PXZH01000001">
    <property type="protein sequence ID" value="RST90156.1"/>
    <property type="molecule type" value="Genomic_DNA"/>
</dbReference>
<evidence type="ECO:0000256" key="12">
    <source>
        <dbReference type="RuleBase" id="RU000483"/>
    </source>
</evidence>
<evidence type="ECO:0000313" key="14">
    <source>
        <dbReference type="Proteomes" id="UP000277864"/>
    </source>
</evidence>
<keyword evidence="7 11" id="KW-1133">Transmembrane helix</keyword>
<protein>
    <recommendedName>
        <fullName evidence="11 12">ATP synthase subunit a</fullName>
    </recommendedName>
    <alternativeName>
        <fullName evidence="11">ATP synthase F0 sector subunit a</fullName>
    </alternativeName>
    <alternativeName>
        <fullName evidence="11">F-ATPase subunit 6</fullName>
    </alternativeName>
</protein>
<dbReference type="CDD" id="cd00310">
    <property type="entry name" value="ATP-synt_Fo_a_6"/>
    <property type="match status" value="1"/>
</dbReference>
<dbReference type="GO" id="GO:0042777">
    <property type="term" value="P:proton motive force-driven plasma membrane ATP synthesis"/>
    <property type="evidence" value="ECO:0007669"/>
    <property type="project" value="TreeGrafter"/>
</dbReference>
<dbReference type="InterPro" id="IPR023011">
    <property type="entry name" value="ATP_synth_F0_asu_AS"/>
</dbReference>
<dbReference type="NCBIfam" id="NF004479">
    <property type="entry name" value="PRK05815.1-4"/>
    <property type="match status" value="1"/>
</dbReference>
<dbReference type="PANTHER" id="PTHR42823">
    <property type="entry name" value="ATP SYNTHASE SUBUNIT A, CHLOROPLASTIC"/>
    <property type="match status" value="1"/>
</dbReference>
<organism evidence="13 14">
    <name type="scientific">Vagococcus humatus</name>
    <dbReference type="NCBI Taxonomy" id="1889241"/>
    <lineage>
        <taxon>Bacteria</taxon>
        <taxon>Bacillati</taxon>
        <taxon>Bacillota</taxon>
        <taxon>Bacilli</taxon>
        <taxon>Lactobacillales</taxon>
        <taxon>Enterococcaceae</taxon>
        <taxon>Vagococcus</taxon>
    </lineage>
</organism>
<keyword evidence="4 11" id="KW-0138">CF(0)</keyword>
<evidence type="ECO:0000256" key="9">
    <source>
        <dbReference type="ARBA" id="ARBA00023136"/>
    </source>
</evidence>
<evidence type="ECO:0000256" key="6">
    <source>
        <dbReference type="ARBA" id="ARBA00022781"/>
    </source>
</evidence>
<evidence type="ECO:0000313" key="13">
    <source>
        <dbReference type="EMBL" id="RST90156.1"/>
    </source>
</evidence>
<dbReference type="InterPro" id="IPR035908">
    <property type="entry name" value="F0_ATP_A_sf"/>
</dbReference>
<comment type="caution">
    <text evidence="13">The sequence shown here is derived from an EMBL/GenBank/DDBJ whole genome shotgun (WGS) entry which is preliminary data.</text>
</comment>
<evidence type="ECO:0000256" key="10">
    <source>
        <dbReference type="ARBA" id="ARBA00023310"/>
    </source>
</evidence>
<gene>
    <name evidence="11" type="primary">atpB</name>
    <name evidence="13" type="ORF">C7P63_03510</name>
</gene>
<dbReference type="GO" id="GO:0045259">
    <property type="term" value="C:proton-transporting ATP synthase complex"/>
    <property type="evidence" value="ECO:0007669"/>
    <property type="project" value="UniProtKB-KW"/>
</dbReference>
<dbReference type="SUPFAM" id="SSF81336">
    <property type="entry name" value="F1F0 ATP synthase subunit A"/>
    <property type="match status" value="1"/>
</dbReference>
<keyword evidence="14" id="KW-1185">Reference proteome</keyword>
<comment type="function">
    <text evidence="11 12">Key component of the proton channel; it plays a direct role in the translocation of protons across the membrane.</text>
</comment>
<evidence type="ECO:0000256" key="1">
    <source>
        <dbReference type="ARBA" id="ARBA00004141"/>
    </source>
</evidence>
<proteinExistence type="inferred from homology"/>
<dbReference type="NCBIfam" id="TIGR01131">
    <property type="entry name" value="ATP_synt_6_or_A"/>
    <property type="match status" value="1"/>
</dbReference>
<feature type="transmembrane region" description="Helical" evidence="11">
    <location>
        <begin position="77"/>
        <end position="98"/>
    </location>
</feature>
<keyword evidence="5 11" id="KW-0812">Transmembrane</keyword>
<keyword evidence="6 11" id="KW-0375">Hydrogen ion transport</keyword>
<evidence type="ECO:0000256" key="3">
    <source>
        <dbReference type="ARBA" id="ARBA00022448"/>
    </source>
</evidence>
<name>A0A3S0ADF0_9ENTE</name>
<keyword evidence="3 11" id="KW-0813">Transport</keyword>
<dbReference type="GO" id="GO:0005886">
    <property type="term" value="C:plasma membrane"/>
    <property type="evidence" value="ECO:0007669"/>
    <property type="project" value="UniProtKB-SubCell"/>
</dbReference>
<feature type="transmembrane region" description="Helical" evidence="11">
    <location>
        <begin position="185"/>
        <end position="206"/>
    </location>
</feature>
<dbReference type="AlphaFoldDB" id="A0A3S0ADF0"/>
<dbReference type="PANTHER" id="PTHR42823:SF3">
    <property type="entry name" value="ATP SYNTHASE SUBUNIT A, CHLOROPLASTIC"/>
    <property type="match status" value="1"/>
</dbReference>
<accession>A0A3S0ADF0</accession>
<evidence type="ECO:0000256" key="5">
    <source>
        <dbReference type="ARBA" id="ARBA00022692"/>
    </source>
</evidence>
<evidence type="ECO:0000256" key="11">
    <source>
        <dbReference type="HAMAP-Rule" id="MF_01393"/>
    </source>
</evidence>